<keyword evidence="1" id="KW-1133">Transmembrane helix</keyword>
<dbReference type="OrthoDB" id="942283at2759"/>
<evidence type="ECO:0000256" key="1">
    <source>
        <dbReference type="SAM" id="Phobius"/>
    </source>
</evidence>
<feature type="transmembrane region" description="Helical" evidence="1">
    <location>
        <begin position="20"/>
        <end position="43"/>
    </location>
</feature>
<sequence length="113" mass="12497">MGLHMLALASKINFLSVSHSVAPVLVSLICPFALKVAFSVGIVRRGYADLVYAARLFFFQMSQIALDREPSLSSGGSTRWERVVRLVYQRVAHARRTTVSDADSFHTLSVITL</sequence>
<keyword evidence="1" id="KW-0472">Membrane</keyword>
<evidence type="ECO:0000313" key="2">
    <source>
        <dbReference type="EMBL" id="KAF5734897.1"/>
    </source>
</evidence>
<dbReference type="AlphaFoldDB" id="A0A7J7CLD5"/>
<organism evidence="2 3">
    <name type="scientific">Tripterygium wilfordii</name>
    <name type="common">Thunder God vine</name>
    <dbReference type="NCBI Taxonomy" id="458696"/>
    <lineage>
        <taxon>Eukaryota</taxon>
        <taxon>Viridiplantae</taxon>
        <taxon>Streptophyta</taxon>
        <taxon>Embryophyta</taxon>
        <taxon>Tracheophyta</taxon>
        <taxon>Spermatophyta</taxon>
        <taxon>Magnoliopsida</taxon>
        <taxon>eudicotyledons</taxon>
        <taxon>Gunneridae</taxon>
        <taxon>Pentapetalae</taxon>
        <taxon>rosids</taxon>
        <taxon>fabids</taxon>
        <taxon>Celastrales</taxon>
        <taxon>Celastraceae</taxon>
        <taxon>Tripterygium</taxon>
    </lineage>
</organism>
<keyword evidence="1" id="KW-0812">Transmembrane</keyword>
<dbReference type="Proteomes" id="UP000593562">
    <property type="component" value="Unassembled WGS sequence"/>
</dbReference>
<protein>
    <submittedName>
        <fullName evidence="2">Uncharacterized protein</fullName>
    </submittedName>
</protein>
<dbReference type="PANTHER" id="PTHR38925:SF1">
    <property type="entry name" value="PROTEIN, PUTATIVE-RELATED"/>
    <property type="match status" value="1"/>
</dbReference>
<name>A0A7J7CLD5_TRIWF</name>
<reference evidence="2 3" key="1">
    <citation type="journal article" date="2020" name="Nat. Commun.">
        <title>Genome of Tripterygium wilfordii and identification of cytochrome P450 involved in triptolide biosynthesis.</title>
        <authorList>
            <person name="Tu L."/>
            <person name="Su P."/>
            <person name="Zhang Z."/>
            <person name="Gao L."/>
            <person name="Wang J."/>
            <person name="Hu T."/>
            <person name="Zhou J."/>
            <person name="Zhang Y."/>
            <person name="Zhao Y."/>
            <person name="Liu Y."/>
            <person name="Song Y."/>
            <person name="Tong Y."/>
            <person name="Lu Y."/>
            <person name="Yang J."/>
            <person name="Xu C."/>
            <person name="Jia M."/>
            <person name="Peters R.J."/>
            <person name="Huang L."/>
            <person name="Gao W."/>
        </authorList>
    </citation>
    <scope>NUCLEOTIDE SEQUENCE [LARGE SCALE GENOMIC DNA]</scope>
    <source>
        <strain evidence="3">cv. XIE 37</strain>
        <tissue evidence="2">Leaf</tissue>
    </source>
</reference>
<evidence type="ECO:0000313" key="3">
    <source>
        <dbReference type="Proteomes" id="UP000593562"/>
    </source>
</evidence>
<proteinExistence type="predicted"/>
<dbReference type="PANTHER" id="PTHR38925">
    <property type="entry name" value="PROTEIN, PUTATIVE-RELATED"/>
    <property type="match status" value="1"/>
</dbReference>
<dbReference type="InParanoid" id="A0A7J7CLD5"/>
<gene>
    <name evidence="2" type="ORF">HS088_TW15G00394</name>
</gene>
<keyword evidence="3" id="KW-1185">Reference proteome</keyword>
<accession>A0A7J7CLD5</accession>
<comment type="caution">
    <text evidence="2">The sequence shown here is derived from an EMBL/GenBank/DDBJ whole genome shotgun (WGS) entry which is preliminary data.</text>
</comment>
<dbReference type="EMBL" id="JAAARO010000015">
    <property type="protein sequence ID" value="KAF5734897.1"/>
    <property type="molecule type" value="Genomic_DNA"/>
</dbReference>